<organism evidence="1 2">
    <name type="scientific">Durusdinium trenchii</name>
    <dbReference type="NCBI Taxonomy" id="1381693"/>
    <lineage>
        <taxon>Eukaryota</taxon>
        <taxon>Sar</taxon>
        <taxon>Alveolata</taxon>
        <taxon>Dinophyceae</taxon>
        <taxon>Suessiales</taxon>
        <taxon>Symbiodiniaceae</taxon>
        <taxon>Durusdinium</taxon>
    </lineage>
</organism>
<sequence length="115" mass="12668">MWKSFCIQGRLHYTLEWREDLTGDAKLPRSSVSRDGGPSTMLSPRSGAGCGGLPFYRLAMESPRTCAEFCLSKSLDLSIVLDAAQCRCGASAKHPSRWQCELCEDDQCSFGTGPW</sequence>
<keyword evidence="2" id="KW-1185">Reference proteome</keyword>
<evidence type="ECO:0000313" key="2">
    <source>
        <dbReference type="Proteomes" id="UP001642484"/>
    </source>
</evidence>
<protein>
    <submittedName>
        <fullName evidence="1">Uncharacterized protein</fullName>
    </submittedName>
</protein>
<accession>A0ABP0NJ10</accession>
<comment type="caution">
    <text evidence="1">The sequence shown here is derived from an EMBL/GenBank/DDBJ whole genome shotgun (WGS) entry which is preliminary data.</text>
</comment>
<dbReference type="Proteomes" id="UP001642484">
    <property type="component" value="Unassembled WGS sequence"/>
</dbReference>
<name>A0ABP0NJ10_9DINO</name>
<gene>
    <name evidence="1" type="ORF">CCMP2556_LOCUS30676</name>
</gene>
<dbReference type="EMBL" id="CAXAMN010021695">
    <property type="protein sequence ID" value="CAK9062394.1"/>
    <property type="molecule type" value="Genomic_DNA"/>
</dbReference>
<proteinExistence type="predicted"/>
<evidence type="ECO:0000313" key="1">
    <source>
        <dbReference type="EMBL" id="CAK9062394.1"/>
    </source>
</evidence>
<reference evidence="1 2" key="1">
    <citation type="submission" date="2024-02" db="EMBL/GenBank/DDBJ databases">
        <authorList>
            <person name="Chen Y."/>
            <person name="Shah S."/>
            <person name="Dougan E. K."/>
            <person name="Thang M."/>
            <person name="Chan C."/>
        </authorList>
    </citation>
    <scope>NUCLEOTIDE SEQUENCE [LARGE SCALE GENOMIC DNA]</scope>
</reference>